<evidence type="ECO:0000259" key="3">
    <source>
        <dbReference type="SMART" id="SM00329"/>
    </source>
</evidence>
<dbReference type="GeneID" id="110211473"/>
<organism evidence="4 5">
    <name type="scientific">Phascolarctos cinereus</name>
    <name type="common">Koala</name>
    <dbReference type="NCBI Taxonomy" id="38626"/>
    <lineage>
        <taxon>Eukaryota</taxon>
        <taxon>Metazoa</taxon>
        <taxon>Chordata</taxon>
        <taxon>Craniata</taxon>
        <taxon>Vertebrata</taxon>
        <taxon>Euteleostomi</taxon>
        <taxon>Mammalia</taxon>
        <taxon>Metatheria</taxon>
        <taxon>Diprotodontia</taxon>
        <taxon>Phascolarctidae</taxon>
        <taxon>Phascolarctos</taxon>
    </lineage>
</organism>
<dbReference type="FunCoup" id="A0A6P5KNJ5">
    <property type="interactions" value="5"/>
</dbReference>
<dbReference type="Pfam" id="PF01273">
    <property type="entry name" value="LBP_BPI_CETP"/>
    <property type="match status" value="1"/>
</dbReference>
<dbReference type="SMART" id="SM00329">
    <property type="entry name" value="BPI2"/>
    <property type="match status" value="1"/>
</dbReference>
<dbReference type="PANTHER" id="PTHR46019">
    <property type="entry name" value="BPI FOLD-CONTAINING FAMILY B MEMBER 4-RELATED"/>
    <property type="match status" value="1"/>
</dbReference>
<dbReference type="PANTHER" id="PTHR46019:SF2">
    <property type="entry name" value="BPI FOLD-CONTAINING FAMILY B MEMBER 6"/>
    <property type="match status" value="1"/>
</dbReference>
<sequence>MLRILCLVSCALLMPSMADPGALLKLGMEFMNKAVKDAMTESQILEKMAAMASQKQAGVKSIKSMTDMKVKEVTPPIITLDFLPGVGIFQCVSTRITITGKSFMGGTMEIIVVVNITATNRLQQDEATGLPMFQSEGCQIVLVSVKTNLPSKMLPKVVNKFLDSTLKKVLPGMMCPAIDTVLEYVNQKWTHLMDPMPVGEAGSIKYILTGTPTTTASYIEVDFSPVVQREEGDTIALPEDGAAITAPEDYPDGSSQLVLSAAFFTAEFTLLQKYFDVDIKGKTIGKLPPHTTKTLSRFVPRVGKAYRKSLPLMTQIRISKPPKDIMKPGKSQLHLHGTIEMFAIPPKSGPSSMFVLEIRFSLDIQYSLSEDKVHMVTSMNKLLDLSVVSSSIRPFKEKKLKIFLTSLLQEAYVPVINGALEVGFPLPDFLGTKYGQSELAIVENALVVDLRTS</sequence>
<accession>A0A6P5KNJ5</accession>
<keyword evidence="2" id="KW-0732">Signal</keyword>
<reference evidence="5" key="1">
    <citation type="submission" date="2025-08" db="UniProtKB">
        <authorList>
            <consortium name="RefSeq"/>
        </authorList>
    </citation>
    <scope>IDENTIFICATION</scope>
    <source>
        <tissue evidence="5">Spleen</tissue>
    </source>
</reference>
<dbReference type="Pfam" id="PF02886">
    <property type="entry name" value="LBP_BPI_CETP_C"/>
    <property type="match status" value="1"/>
</dbReference>
<gene>
    <name evidence="5" type="primary">BPIFB6</name>
</gene>
<dbReference type="InterPro" id="IPR001124">
    <property type="entry name" value="Lipid-bd_serum_glycop_C"/>
</dbReference>
<dbReference type="SUPFAM" id="SSF55394">
    <property type="entry name" value="Bactericidal permeability-increasing protein, BPI"/>
    <property type="match status" value="2"/>
</dbReference>
<dbReference type="AlphaFoldDB" id="A0A6P5KNJ5"/>
<dbReference type="RefSeq" id="XP_020846474.1">
    <property type="nucleotide sequence ID" value="XM_020990815.1"/>
</dbReference>
<keyword evidence="4" id="KW-1185">Reference proteome</keyword>
<dbReference type="Gene3D" id="3.15.10.10">
    <property type="entry name" value="Bactericidal permeability-increasing protein, domain 1"/>
    <property type="match status" value="1"/>
</dbReference>
<dbReference type="CTD" id="128859"/>
<dbReference type="KEGG" id="pcw:110211473"/>
<feature type="chain" id="PRO_5027981367" evidence="2">
    <location>
        <begin position="19"/>
        <end position="453"/>
    </location>
</feature>
<dbReference type="InterPro" id="IPR017942">
    <property type="entry name" value="Lipid-bd_serum_glycop_N"/>
</dbReference>
<evidence type="ECO:0000256" key="2">
    <source>
        <dbReference type="SAM" id="SignalP"/>
    </source>
</evidence>
<evidence type="ECO:0000313" key="5">
    <source>
        <dbReference type="RefSeq" id="XP_020846474.1"/>
    </source>
</evidence>
<dbReference type="Gene3D" id="3.15.20.10">
    <property type="entry name" value="Bactericidal permeability-increasing protein, domain 2"/>
    <property type="match status" value="1"/>
</dbReference>
<dbReference type="InParanoid" id="A0A6P5KNJ5"/>
<evidence type="ECO:0000256" key="1">
    <source>
        <dbReference type="ARBA" id="ARBA00007292"/>
    </source>
</evidence>
<proteinExistence type="inferred from homology"/>
<protein>
    <submittedName>
        <fullName evidence="5">BPI fold-containing family B member 6</fullName>
    </submittedName>
</protein>
<feature type="domain" description="Lipid-binding serum glycoprotein C-terminal" evidence="3">
    <location>
        <begin position="249"/>
        <end position="450"/>
    </location>
</feature>
<name>A0A6P5KNJ5_PHACI</name>
<dbReference type="InterPro" id="IPR051660">
    <property type="entry name" value="BPI_fold-BPI/LBP"/>
</dbReference>
<dbReference type="GO" id="GO:0008289">
    <property type="term" value="F:lipid binding"/>
    <property type="evidence" value="ECO:0007669"/>
    <property type="project" value="InterPro"/>
</dbReference>
<feature type="signal peptide" evidence="2">
    <location>
        <begin position="1"/>
        <end position="18"/>
    </location>
</feature>
<dbReference type="InterPro" id="IPR017943">
    <property type="entry name" value="Bactericidal_perm-incr_a/b_dom"/>
</dbReference>
<comment type="similarity">
    <text evidence="1">Belongs to the BPI/LBP/Plunc superfamily. BPI/LBP family.</text>
</comment>
<evidence type="ECO:0000313" key="4">
    <source>
        <dbReference type="Proteomes" id="UP000515140"/>
    </source>
</evidence>
<dbReference type="Proteomes" id="UP000515140">
    <property type="component" value="Unplaced"/>
</dbReference>